<feature type="region of interest" description="Disordered" evidence="1">
    <location>
        <begin position="1"/>
        <end position="31"/>
    </location>
</feature>
<reference evidence="2 3" key="1">
    <citation type="submission" date="2024-02" db="EMBL/GenBank/DDBJ databases">
        <authorList>
            <person name="Chen Y."/>
            <person name="Shah S."/>
            <person name="Dougan E. K."/>
            <person name="Thang M."/>
            <person name="Chan C."/>
        </authorList>
    </citation>
    <scope>NUCLEOTIDE SEQUENCE [LARGE SCALE GENOMIC DNA]</scope>
</reference>
<comment type="caution">
    <text evidence="2">The sequence shown here is derived from an EMBL/GenBank/DDBJ whole genome shotgun (WGS) entry which is preliminary data.</text>
</comment>
<evidence type="ECO:0000256" key="1">
    <source>
        <dbReference type="SAM" id="MobiDB-lite"/>
    </source>
</evidence>
<keyword evidence="3" id="KW-1185">Reference proteome</keyword>
<feature type="compositionally biased region" description="Basic and acidic residues" evidence="1">
    <location>
        <begin position="1"/>
        <end position="22"/>
    </location>
</feature>
<organism evidence="2 3">
    <name type="scientific">Durusdinium trenchii</name>
    <dbReference type="NCBI Taxonomy" id="1381693"/>
    <lineage>
        <taxon>Eukaryota</taxon>
        <taxon>Sar</taxon>
        <taxon>Alveolata</taxon>
        <taxon>Dinophyceae</taxon>
        <taxon>Suessiales</taxon>
        <taxon>Symbiodiniaceae</taxon>
        <taxon>Durusdinium</taxon>
    </lineage>
</organism>
<dbReference type="EMBL" id="CAXAMN010021283">
    <property type="protein sequence ID" value="CAK9057533.1"/>
    <property type="molecule type" value="Genomic_DNA"/>
</dbReference>
<evidence type="ECO:0000313" key="2">
    <source>
        <dbReference type="EMBL" id="CAK9057533.1"/>
    </source>
</evidence>
<feature type="region of interest" description="Disordered" evidence="1">
    <location>
        <begin position="49"/>
        <end position="74"/>
    </location>
</feature>
<accession>A0ABP0N265</accession>
<gene>
    <name evidence="2" type="ORF">CCMP2556_LOCUS28383</name>
</gene>
<protein>
    <submittedName>
        <fullName evidence="2">Uncharacterized protein</fullName>
    </submittedName>
</protein>
<evidence type="ECO:0000313" key="3">
    <source>
        <dbReference type="Proteomes" id="UP001642484"/>
    </source>
</evidence>
<proteinExistence type="predicted"/>
<feature type="non-terminal residue" evidence="2">
    <location>
        <position position="1"/>
    </location>
</feature>
<name>A0ABP0N265_9DINO</name>
<sequence>AYKEACEKDDGPIDLRPYRNTEDEAMEGEETVTVRLDSGEVVEIPVRFIETREPESEEDVPTTAMEVTEPPEQVEWAEEDLPVPESGIEDPTVNQATSSWITKDEFNALAEFDGPEARSGLSAKQHMLKLQDEWAKADREGNHERKLEIYNMMDVHFPFMDSASLPF</sequence>
<dbReference type="Proteomes" id="UP001642484">
    <property type="component" value="Unassembled WGS sequence"/>
</dbReference>